<dbReference type="EMBL" id="KB202619">
    <property type="protein sequence ID" value="ESO89023.1"/>
    <property type="molecule type" value="Genomic_DNA"/>
</dbReference>
<feature type="domain" description="DNA2/NAM7 helicase-like C-terminal" evidence="8">
    <location>
        <begin position="42"/>
        <end position="248"/>
    </location>
</feature>
<dbReference type="GeneID" id="20246180"/>
<dbReference type="InterPro" id="IPR050534">
    <property type="entry name" value="Coronavir_polyprotein_1ab"/>
</dbReference>
<sequence>MCTEPESMIPITTHHARNIVLIGDHKQLQPIILEEKAKHLGLQTSLFERYSEKSSMLETQYRMHTGIMEFPSDMFYDGKLKCGSEKQQEPVKLDIWPNGKDHPMVFCHVEGTEDGLTVATEDGSEMSKFNQIEAEFVVNAAINLVNNYGVNKKDIVILSQYRAQCATIKRLFEEKKVKDMIVLTVMASQGSEWDFVIFSTVRSQPQDTIEEYPSKKWMRLNLGFTTNGHQINVALTRARWGHIIIGNKHLLGCGPFWNTLIKGYGNKSLVTDANSFHLTRHPQTRNTEIEEDENQPPKN</sequence>
<dbReference type="SUPFAM" id="SSF52540">
    <property type="entry name" value="P-loop containing nucleoside triphosphate hydrolases"/>
    <property type="match status" value="1"/>
</dbReference>
<comment type="similarity">
    <text evidence="1">Belongs to the DNA2/NAM7 helicase family.</text>
</comment>
<dbReference type="InterPro" id="IPR041677">
    <property type="entry name" value="DNA2/NAM7_AAA_11"/>
</dbReference>
<dbReference type="Pfam" id="PF13087">
    <property type="entry name" value="AAA_12"/>
    <property type="match status" value="1"/>
</dbReference>
<evidence type="ECO:0000256" key="2">
    <source>
        <dbReference type="ARBA" id="ARBA00022741"/>
    </source>
</evidence>
<dbReference type="GO" id="GO:0016787">
    <property type="term" value="F:hydrolase activity"/>
    <property type="evidence" value="ECO:0007669"/>
    <property type="project" value="UniProtKB-KW"/>
</dbReference>
<keyword evidence="3" id="KW-0378">Hydrolase</keyword>
<evidence type="ECO:0000256" key="5">
    <source>
        <dbReference type="ARBA" id="ARBA00022840"/>
    </source>
</evidence>
<evidence type="ECO:0000256" key="1">
    <source>
        <dbReference type="ARBA" id="ARBA00007913"/>
    </source>
</evidence>
<evidence type="ECO:0000259" key="8">
    <source>
        <dbReference type="Pfam" id="PF13087"/>
    </source>
</evidence>
<dbReference type="PANTHER" id="PTHR43788">
    <property type="entry name" value="DNA2/NAM7 HELICASE FAMILY MEMBER"/>
    <property type="match status" value="1"/>
</dbReference>
<evidence type="ECO:0008006" key="11">
    <source>
        <dbReference type="Google" id="ProtNLM"/>
    </source>
</evidence>
<proteinExistence type="inferred from homology"/>
<dbReference type="CTD" id="20246180"/>
<dbReference type="Proteomes" id="UP000030746">
    <property type="component" value="Unassembled WGS sequence"/>
</dbReference>
<evidence type="ECO:0000259" key="7">
    <source>
        <dbReference type="Pfam" id="PF13086"/>
    </source>
</evidence>
<evidence type="ECO:0000256" key="6">
    <source>
        <dbReference type="SAM" id="MobiDB-lite"/>
    </source>
</evidence>
<evidence type="ECO:0000313" key="9">
    <source>
        <dbReference type="EMBL" id="ESO89023.1"/>
    </source>
</evidence>
<keyword evidence="2" id="KW-0547">Nucleotide-binding</keyword>
<keyword evidence="5" id="KW-0067">ATP-binding</keyword>
<dbReference type="RefSeq" id="XP_009060069.1">
    <property type="nucleotide sequence ID" value="XM_009061821.1"/>
</dbReference>
<name>V3ZD41_LOTGI</name>
<dbReference type="InterPro" id="IPR047187">
    <property type="entry name" value="SF1_C_Upf1"/>
</dbReference>
<accession>V3ZD41</accession>
<dbReference type="OMA" id="MHEELCK"/>
<dbReference type="PANTHER" id="PTHR43788:SF16">
    <property type="entry name" value="HELICASE WITH ZINC FINGER 2"/>
    <property type="match status" value="1"/>
</dbReference>
<dbReference type="AlphaFoldDB" id="V3ZD41"/>
<protein>
    <recommendedName>
        <fullName evidence="11">DNA2/NAM7 helicase-like C-terminal domain-containing protein</fullName>
    </recommendedName>
</protein>
<dbReference type="CDD" id="cd18808">
    <property type="entry name" value="SF1_C_Upf1"/>
    <property type="match status" value="1"/>
</dbReference>
<dbReference type="InterPro" id="IPR027417">
    <property type="entry name" value="P-loop_NTPase"/>
</dbReference>
<evidence type="ECO:0000256" key="4">
    <source>
        <dbReference type="ARBA" id="ARBA00022806"/>
    </source>
</evidence>
<dbReference type="GO" id="GO:0043139">
    <property type="term" value="F:5'-3' DNA helicase activity"/>
    <property type="evidence" value="ECO:0007669"/>
    <property type="project" value="TreeGrafter"/>
</dbReference>
<feature type="region of interest" description="Disordered" evidence="6">
    <location>
        <begin position="280"/>
        <end position="299"/>
    </location>
</feature>
<dbReference type="STRING" id="225164.V3ZD41"/>
<gene>
    <name evidence="9" type="ORF">LOTGIDRAFT_209970</name>
</gene>
<dbReference type="Pfam" id="PF13086">
    <property type="entry name" value="AAA_11"/>
    <property type="match status" value="1"/>
</dbReference>
<dbReference type="KEGG" id="lgi:LOTGIDRAFT_209970"/>
<evidence type="ECO:0000313" key="10">
    <source>
        <dbReference type="Proteomes" id="UP000030746"/>
    </source>
</evidence>
<feature type="domain" description="DNA2/NAM7 helicase helicase" evidence="7">
    <location>
        <begin position="1"/>
        <end position="33"/>
    </location>
</feature>
<dbReference type="Gene3D" id="3.40.50.300">
    <property type="entry name" value="P-loop containing nucleotide triphosphate hydrolases"/>
    <property type="match status" value="2"/>
</dbReference>
<organism evidence="9 10">
    <name type="scientific">Lottia gigantea</name>
    <name type="common">Giant owl limpet</name>
    <dbReference type="NCBI Taxonomy" id="225164"/>
    <lineage>
        <taxon>Eukaryota</taxon>
        <taxon>Metazoa</taxon>
        <taxon>Spiralia</taxon>
        <taxon>Lophotrochozoa</taxon>
        <taxon>Mollusca</taxon>
        <taxon>Gastropoda</taxon>
        <taxon>Patellogastropoda</taxon>
        <taxon>Lottioidea</taxon>
        <taxon>Lottiidae</taxon>
        <taxon>Lottia</taxon>
    </lineage>
</organism>
<keyword evidence="10" id="KW-1185">Reference proteome</keyword>
<evidence type="ECO:0000256" key="3">
    <source>
        <dbReference type="ARBA" id="ARBA00022801"/>
    </source>
</evidence>
<keyword evidence="4" id="KW-0347">Helicase</keyword>
<dbReference type="OrthoDB" id="2285229at2759"/>
<feature type="compositionally biased region" description="Acidic residues" evidence="6">
    <location>
        <begin position="289"/>
        <end position="299"/>
    </location>
</feature>
<dbReference type="HOGENOM" id="CLU_001666_0_0_1"/>
<dbReference type="GO" id="GO:0005524">
    <property type="term" value="F:ATP binding"/>
    <property type="evidence" value="ECO:0007669"/>
    <property type="project" value="UniProtKB-KW"/>
</dbReference>
<reference evidence="9 10" key="1">
    <citation type="journal article" date="2013" name="Nature">
        <title>Insights into bilaterian evolution from three spiralian genomes.</title>
        <authorList>
            <person name="Simakov O."/>
            <person name="Marletaz F."/>
            <person name="Cho S.J."/>
            <person name="Edsinger-Gonzales E."/>
            <person name="Havlak P."/>
            <person name="Hellsten U."/>
            <person name="Kuo D.H."/>
            <person name="Larsson T."/>
            <person name="Lv J."/>
            <person name="Arendt D."/>
            <person name="Savage R."/>
            <person name="Osoegawa K."/>
            <person name="de Jong P."/>
            <person name="Grimwood J."/>
            <person name="Chapman J.A."/>
            <person name="Shapiro H."/>
            <person name="Aerts A."/>
            <person name="Otillar R.P."/>
            <person name="Terry A.Y."/>
            <person name="Boore J.L."/>
            <person name="Grigoriev I.V."/>
            <person name="Lindberg D.R."/>
            <person name="Seaver E.C."/>
            <person name="Weisblat D.A."/>
            <person name="Putnam N.H."/>
            <person name="Rokhsar D.S."/>
        </authorList>
    </citation>
    <scope>NUCLEOTIDE SEQUENCE [LARGE SCALE GENOMIC DNA]</scope>
</reference>
<dbReference type="InterPro" id="IPR041679">
    <property type="entry name" value="DNA2/NAM7-like_C"/>
</dbReference>